<dbReference type="InterPro" id="IPR050922">
    <property type="entry name" value="LytR/CpsA/Psr_CW_biosynth"/>
</dbReference>
<dbReference type="EMBL" id="PVNH01000012">
    <property type="protein sequence ID" value="PRX44296.1"/>
    <property type="molecule type" value="Genomic_DNA"/>
</dbReference>
<keyword evidence="7" id="KW-1185">Reference proteome</keyword>
<comment type="caution">
    <text evidence="6">The sequence shown here is derived from an EMBL/GenBank/DDBJ whole genome shotgun (WGS) entry which is preliminary data.</text>
</comment>
<name>A0A2T0LMI9_9PSEU</name>
<keyword evidence="3" id="KW-0472">Membrane</keyword>
<evidence type="ECO:0000256" key="1">
    <source>
        <dbReference type="ARBA" id="ARBA00006068"/>
    </source>
</evidence>
<dbReference type="InterPro" id="IPR004474">
    <property type="entry name" value="LytR_CpsA_psr"/>
</dbReference>
<dbReference type="PANTHER" id="PTHR33392:SF6">
    <property type="entry name" value="POLYISOPRENYL-TEICHOIC ACID--PEPTIDOGLYCAN TEICHOIC ACID TRANSFERASE TAGU"/>
    <property type="match status" value="1"/>
</dbReference>
<dbReference type="RefSeq" id="WP_106181602.1">
    <property type="nucleotide sequence ID" value="NZ_PVNH01000012.1"/>
</dbReference>
<dbReference type="AlphaFoldDB" id="A0A2T0LMI9"/>
<dbReference type="Pfam" id="PF03816">
    <property type="entry name" value="LytR_cpsA_psr"/>
    <property type="match status" value="1"/>
</dbReference>
<dbReference type="OrthoDB" id="9782542at2"/>
<proteinExistence type="inferred from homology"/>
<accession>A0A2T0LMI9</accession>
<dbReference type="Pfam" id="PF13399">
    <property type="entry name" value="LytR_C"/>
    <property type="match status" value="1"/>
</dbReference>
<dbReference type="Proteomes" id="UP000238362">
    <property type="component" value="Unassembled WGS sequence"/>
</dbReference>
<feature type="domain" description="Cell envelope-related transcriptional attenuator" evidence="4">
    <location>
        <begin position="111"/>
        <end position="284"/>
    </location>
</feature>
<evidence type="ECO:0000259" key="4">
    <source>
        <dbReference type="Pfam" id="PF03816"/>
    </source>
</evidence>
<evidence type="ECO:0000313" key="7">
    <source>
        <dbReference type="Proteomes" id="UP000238362"/>
    </source>
</evidence>
<dbReference type="Gene3D" id="3.40.630.190">
    <property type="entry name" value="LCP protein"/>
    <property type="match status" value="1"/>
</dbReference>
<gene>
    <name evidence="6" type="ORF">B0I33_112174</name>
</gene>
<reference evidence="6 7" key="1">
    <citation type="submission" date="2018-03" db="EMBL/GenBank/DDBJ databases">
        <title>Genomic Encyclopedia of Type Strains, Phase III (KMG-III): the genomes of soil and plant-associated and newly described type strains.</title>
        <authorList>
            <person name="Whitman W."/>
        </authorList>
    </citation>
    <scope>NUCLEOTIDE SEQUENCE [LARGE SCALE GENOMIC DNA]</scope>
    <source>
        <strain evidence="6 7">CGMCC 4.7125</strain>
    </source>
</reference>
<protein>
    <submittedName>
        <fullName evidence="6">LytR family transcriptional attenuator</fullName>
    </submittedName>
</protein>
<evidence type="ECO:0000313" key="6">
    <source>
        <dbReference type="EMBL" id="PRX44296.1"/>
    </source>
</evidence>
<dbReference type="NCBIfam" id="TIGR00350">
    <property type="entry name" value="lytR_cpsA_psr"/>
    <property type="match status" value="1"/>
</dbReference>
<dbReference type="PANTHER" id="PTHR33392">
    <property type="entry name" value="POLYISOPRENYL-TEICHOIC ACID--PEPTIDOGLYCAN TEICHOIC ACID TRANSFERASE TAGU"/>
    <property type="match status" value="1"/>
</dbReference>
<evidence type="ECO:0000256" key="2">
    <source>
        <dbReference type="SAM" id="MobiDB-lite"/>
    </source>
</evidence>
<keyword evidence="3" id="KW-1133">Transmembrane helix</keyword>
<comment type="similarity">
    <text evidence="1">Belongs to the LytR/CpsA/Psr (LCP) family.</text>
</comment>
<feature type="domain" description="LytR/CpsA/Psr regulator C-terminal" evidence="5">
    <location>
        <begin position="383"/>
        <end position="466"/>
    </location>
</feature>
<feature type="region of interest" description="Disordered" evidence="2">
    <location>
        <begin position="476"/>
        <end position="525"/>
    </location>
</feature>
<sequence>MTDWPWEPVQAPVRRRRRIRRVALHTGRVIVALVSVTVLALTWYGWQFVGDVNEGVATTDVFDSEPQAEPLDGAVDILLVGQDSRTDAQGNPLPREVLDKLHAGEADGERHTDTMILVHIPQDGTRAVALSFPRDSWVELAGGYGTHRLNSAFVYAFNDTFQTLRQRDGLSLDEAEEKAAEAGRRNLIATIERFIGRQGMIDRYAEVNLASFYEITKAIGGIEVCLKNPVNEPMSGVHLPAGRQEISGVQALAFVRQRYGLDGGDLGRIQRQQAFLSGVIHKVLSTEVLTSPSKLSDVVAAVKRSVVLSEDWDLLQFASQMRNLSGGKVEFHTIPVVGNTTIGGADVLEVDRQEVRGFVDELIPESEPGNGPASTDLADAAEFTVELFDGSGIARFGAEVRELLQGKGFQGEGYAIVDSRSTTVVRHAPGDEAGAEALRQALGEEVELAEDSQVDSGSLIVLLGSDLDLEPVSAMRSDVARPAPARRTSEPSTPATATDTAESPATTEDRTTGDPITAGEVPCVN</sequence>
<evidence type="ECO:0000259" key="5">
    <source>
        <dbReference type="Pfam" id="PF13399"/>
    </source>
</evidence>
<dbReference type="InterPro" id="IPR027381">
    <property type="entry name" value="LytR/CpsA/Psr_C"/>
</dbReference>
<feature type="transmembrane region" description="Helical" evidence="3">
    <location>
        <begin position="22"/>
        <end position="46"/>
    </location>
</feature>
<evidence type="ECO:0000256" key="3">
    <source>
        <dbReference type="SAM" id="Phobius"/>
    </source>
</evidence>
<feature type="compositionally biased region" description="Polar residues" evidence="2">
    <location>
        <begin position="490"/>
        <end position="506"/>
    </location>
</feature>
<keyword evidence="3" id="KW-0812">Transmembrane</keyword>
<organism evidence="6 7">
    <name type="scientific">Prauserella shujinwangii</name>
    <dbReference type="NCBI Taxonomy" id="1453103"/>
    <lineage>
        <taxon>Bacteria</taxon>
        <taxon>Bacillati</taxon>
        <taxon>Actinomycetota</taxon>
        <taxon>Actinomycetes</taxon>
        <taxon>Pseudonocardiales</taxon>
        <taxon>Pseudonocardiaceae</taxon>
        <taxon>Prauserella</taxon>
    </lineage>
</organism>